<dbReference type="InterPro" id="IPR044810">
    <property type="entry name" value="WRKY_plant"/>
</dbReference>
<keyword evidence="3" id="KW-0238">DNA-binding</keyword>
<evidence type="ECO:0000256" key="2">
    <source>
        <dbReference type="ARBA" id="ARBA00023015"/>
    </source>
</evidence>
<feature type="compositionally biased region" description="Polar residues" evidence="6">
    <location>
        <begin position="150"/>
        <end position="162"/>
    </location>
</feature>
<evidence type="ECO:0000256" key="3">
    <source>
        <dbReference type="ARBA" id="ARBA00023125"/>
    </source>
</evidence>
<dbReference type="PROSITE" id="PS50811">
    <property type="entry name" value="WRKY"/>
    <property type="match status" value="1"/>
</dbReference>
<dbReference type="EMBL" id="JBGMDY010000004">
    <property type="protein sequence ID" value="KAL2336081.1"/>
    <property type="molecule type" value="Genomic_DNA"/>
</dbReference>
<organism evidence="8 9">
    <name type="scientific">Flemingia macrophylla</name>
    <dbReference type="NCBI Taxonomy" id="520843"/>
    <lineage>
        <taxon>Eukaryota</taxon>
        <taxon>Viridiplantae</taxon>
        <taxon>Streptophyta</taxon>
        <taxon>Embryophyta</taxon>
        <taxon>Tracheophyta</taxon>
        <taxon>Spermatophyta</taxon>
        <taxon>Magnoliopsida</taxon>
        <taxon>eudicotyledons</taxon>
        <taxon>Gunneridae</taxon>
        <taxon>Pentapetalae</taxon>
        <taxon>rosids</taxon>
        <taxon>fabids</taxon>
        <taxon>Fabales</taxon>
        <taxon>Fabaceae</taxon>
        <taxon>Papilionoideae</taxon>
        <taxon>50 kb inversion clade</taxon>
        <taxon>NPAAA clade</taxon>
        <taxon>indigoferoid/millettioid clade</taxon>
        <taxon>Phaseoleae</taxon>
        <taxon>Flemingia</taxon>
    </lineage>
</organism>
<evidence type="ECO:0000313" key="9">
    <source>
        <dbReference type="Proteomes" id="UP001603857"/>
    </source>
</evidence>
<comment type="caution">
    <text evidence="8">The sequence shown here is derived from an EMBL/GenBank/DDBJ whole genome shotgun (WGS) entry which is preliminary data.</text>
</comment>
<dbReference type="PANTHER" id="PTHR31221">
    <property type="entry name" value="WRKY TRANSCRIPTION FACTOR PROTEIN 1-RELATED"/>
    <property type="match status" value="1"/>
</dbReference>
<keyword evidence="5" id="KW-0539">Nucleus</keyword>
<evidence type="ECO:0000256" key="1">
    <source>
        <dbReference type="ARBA" id="ARBA00004123"/>
    </source>
</evidence>
<evidence type="ECO:0000259" key="7">
    <source>
        <dbReference type="PROSITE" id="PS50811"/>
    </source>
</evidence>
<gene>
    <name evidence="8" type="ORF">Fmac_010527</name>
</gene>
<dbReference type="InterPro" id="IPR003657">
    <property type="entry name" value="WRKY_dom"/>
</dbReference>
<feature type="compositionally biased region" description="Basic and acidic residues" evidence="6">
    <location>
        <begin position="69"/>
        <end position="81"/>
    </location>
</feature>
<dbReference type="Pfam" id="PF03106">
    <property type="entry name" value="WRKY"/>
    <property type="match status" value="1"/>
</dbReference>
<keyword evidence="2" id="KW-0805">Transcription regulation</keyword>
<protein>
    <recommendedName>
        <fullName evidence="7">WRKY domain-containing protein</fullName>
    </recommendedName>
</protein>
<dbReference type="Gene3D" id="2.20.25.80">
    <property type="entry name" value="WRKY domain"/>
    <property type="match status" value="1"/>
</dbReference>
<dbReference type="SMART" id="SM00774">
    <property type="entry name" value="WRKY"/>
    <property type="match status" value="1"/>
</dbReference>
<proteinExistence type="predicted"/>
<dbReference type="GO" id="GO:0005634">
    <property type="term" value="C:nucleus"/>
    <property type="evidence" value="ECO:0007669"/>
    <property type="project" value="UniProtKB-SubCell"/>
</dbReference>
<dbReference type="SUPFAM" id="SSF118290">
    <property type="entry name" value="WRKY DNA-binding domain"/>
    <property type="match status" value="1"/>
</dbReference>
<evidence type="ECO:0000256" key="5">
    <source>
        <dbReference type="ARBA" id="ARBA00023242"/>
    </source>
</evidence>
<keyword evidence="9" id="KW-1185">Reference proteome</keyword>
<evidence type="ECO:0000256" key="6">
    <source>
        <dbReference type="SAM" id="MobiDB-lite"/>
    </source>
</evidence>
<evidence type="ECO:0000256" key="4">
    <source>
        <dbReference type="ARBA" id="ARBA00023163"/>
    </source>
</evidence>
<keyword evidence="4" id="KW-0804">Transcription</keyword>
<accession>A0ABD1MJU2</accession>
<feature type="region of interest" description="Disordered" evidence="6">
    <location>
        <begin position="126"/>
        <end position="162"/>
    </location>
</feature>
<dbReference type="AlphaFoldDB" id="A0ABD1MJU2"/>
<dbReference type="PANTHER" id="PTHR31221:SF369">
    <property type="entry name" value="WRKY TRANSCRIPTION FACTOR 43-RELATED"/>
    <property type="match status" value="1"/>
</dbReference>
<comment type="subcellular location">
    <subcellularLocation>
        <location evidence="1">Nucleus</location>
    </subcellularLocation>
</comment>
<feature type="compositionally biased region" description="Basic and acidic residues" evidence="6">
    <location>
        <begin position="126"/>
        <end position="137"/>
    </location>
</feature>
<dbReference type="InterPro" id="IPR036576">
    <property type="entry name" value="WRKY_dom_sf"/>
</dbReference>
<dbReference type="Proteomes" id="UP001603857">
    <property type="component" value="Unassembled WGS sequence"/>
</dbReference>
<sequence>MESQDLPQNSSPFSFTPESLMQNPLELHDDIDWVNLFSGQNNFLGDAKAIMECTTSSSSPSSSCSLMAEKSDKEKGKEGRLKKTTQPRFAFQTRSADDILDDGYRWRKYGQKTVKNSIHPRCAKAIEGHDHRGDHLRRNSQSPMRKAHGNPNTTSQANAVSL</sequence>
<feature type="region of interest" description="Disordered" evidence="6">
    <location>
        <begin position="55"/>
        <end position="90"/>
    </location>
</feature>
<feature type="domain" description="WRKY" evidence="7">
    <location>
        <begin position="95"/>
        <end position="141"/>
    </location>
</feature>
<dbReference type="GO" id="GO:0003677">
    <property type="term" value="F:DNA binding"/>
    <property type="evidence" value="ECO:0007669"/>
    <property type="project" value="UniProtKB-KW"/>
</dbReference>
<feature type="compositionally biased region" description="Low complexity" evidence="6">
    <location>
        <begin position="55"/>
        <end position="65"/>
    </location>
</feature>
<evidence type="ECO:0000313" key="8">
    <source>
        <dbReference type="EMBL" id="KAL2336081.1"/>
    </source>
</evidence>
<reference evidence="8 9" key="1">
    <citation type="submission" date="2024-08" db="EMBL/GenBank/DDBJ databases">
        <title>Insights into the chromosomal genome structure of Flemingia macrophylla.</title>
        <authorList>
            <person name="Ding Y."/>
            <person name="Zhao Y."/>
            <person name="Bi W."/>
            <person name="Wu M."/>
            <person name="Zhao G."/>
            <person name="Gong Y."/>
            <person name="Li W."/>
            <person name="Zhang P."/>
        </authorList>
    </citation>
    <scope>NUCLEOTIDE SEQUENCE [LARGE SCALE GENOMIC DNA]</scope>
    <source>
        <strain evidence="8">DYQJB</strain>
        <tissue evidence="8">Leaf</tissue>
    </source>
</reference>
<name>A0ABD1MJU2_9FABA</name>